<organism evidence="5 6">
    <name type="scientific">Umbra pygmaea</name>
    <name type="common">Eastern mudminnow</name>
    <dbReference type="NCBI Taxonomy" id="75934"/>
    <lineage>
        <taxon>Eukaryota</taxon>
        <taxon>Metazoa</taxon>
        <taxon>Chordata</taxon>
        <taxon>Craniata</taxon>
        <taxon>Vertebrata</taxon>
        <taxon>Euteleostomi</taxon>
        <taxon>Actinopterygii</taxon>
        <taxon>Neopterygii</taxon>
        <taxon>Teleostei</taxon>
        <taxon>Protacanthopterygii</taxon>
        <taxon>Esociformes</taxon>
        <taxon>Umbridae</taxon>
        <taxon>Umbra</taxon>
    </lineage>
</organism>
<feature type="domain" description="PDZ" evidence="3">
    <location>
        <begin position="131"/>
        <end position="195"/>
    </location>
</feature>
<comment type="caution">
    <text evidence="5">The sequence shown here is derived from an EMBL/GenBank/DDBJ whole genome shotgun (WGS) entry which is preliminary data.</text>
</comment>
<sequence>MRRFLSRKGRFSLRQSKSGSRGASKDFYDAFRQQMGCPPMNIPMNINLTLPATNQNWPEEFGFTLGGAGPSYILSVVEGSSAYLAGLQPGDQVVDIEGQEVSSLSTQALVALAQTLKTVPPSIGVVSRIEQMDINPGPDGRFGFTIVGDCPLLVDDCLPNSPAGRAGLRAGDYVMEVNGIPVKHHETAAAMIKAAQGRPLRLGVLSMKRRIKRLSHSMREVSLSGDSVRQDRTHKAMEFNKKVEEVLGEEPDVKEQLFGVLKQYAAERNVENLAEALPDILITEDHQQLIDSVRIFIPKKHRERFDEVVSQTLMGRIKGRSFSDPSRNHLRRSRSEDHPERLLVSTRASSVPRTHAEEGMVLPVRGLRKTTSLITGHVNAAPLRRTVRVCKGNLSFGFTLRGHAPVWIDSIIPGSPAEKAGLKPGDRILFLNGLDMRSCSHEKVVSMLQGSGAMPTLVVEEGPPTFTRAEPEQPGGPGRSSPAVGIPRSPVLSSLQWVAEILPPSIRVQGRTFGQQLEHLLTIQERYNICKALENFFQHRNVDTLIVDVFPVLDTPAKQVIWQFVYQLLTYEEQEHCQSKISRFLGYKAAAPAPPPEPEPGPEPHRRSSSMRVTGTAYRASVRGRSSDDLVIGTHLGMGVRTDTIDVGMRLAPGERQSGDGTSLPETPNNLTNLSAVYAELENVYSGKRSKSLKARAPPPVDSLMELELLQHAGSPSIHANTGSRKGHPSSPSTWQEPLPSPPLPGQYYPPGFTSQTSAESNPYISLDSPPPSPPNYPASPPSQAHLNKRRYTFSHPPHSSDTNRFLDALSEQLGQRVAIVDDFLSPENDYEEDVVQMSFPDDEDEDDEVGVDDEDGDGGFIVPPELSSPSECQSSSGEDGSSLTYSSSEHIPPHPMTPPPPPPVQFNDPPLSPSYTATPQQSPGIQLPLRRHHGPPPAPPPRSNPASKRQSIHKQLGPTHQSQQIQPPPHSCNQGQQTHQSRHSIKSHRTHQQSPQRPHSIQQTYHRTPHIQHIQHQVPLQPSQPELHQIHLIHQPTPQLHHTQPTLSTFQPLPPHQSTLSTFRPLPENLPHQTHQIHPCNQGRPQSQPSQRLLQSQSIHQSSQSNHHPHHYPQSQPQPKQHSQSQNNLDQLGHQEPPHPPPLPPPGTPPPLPQPSLPRMDSNHMSVKRLRWEQVENSEGTIWGQLGEDSDYDKLNDMVKYLDLELHFGTQKNPVSLPETAPLSETFKKKDIIQILSHKKAYNASILIAHLKLSPSELRQVLMTMATERLEPAHIKQLLLYAPDAEEVKQYEQYNEDPAKLSEPDQFVLQMLSVPDYKTRLRSLHFKSTLQEKTEEMRVGYDCIYNASMELKFSKKLAKILEFVLAMGNYLNNGQPKTGHKTTGFKINFLTELGTTKTVDGKSTFLHILVKSLCLHFPNVLDFAKDLTTIPLAAKVNQRTITSDLNDLHTTVQDIRSACHKMPATADDRFAAVMSGFLENIHPVLQSLESLQQRAMEEFSKTASFFGEDSQTTNTETFFGIFAEFLAKFERALSDNLANEYPPKSPRSPRLASPLVW</sequence>
<gene>
    <name evidence="5" type="ORF">UPYG_G00103660</name>
</gene>
<dbReference type="InterPro" id="IPR001478">
    <property type="entry name" value="PDZ"/>
</dbReference>
<feature type="compositionally biased region" description="Pro residues" evidence="2">
    <location>
        <begin position="1139"/>
        <end position="1157"/>
    </location>
</feature>
<feature type="region of interest" description="Disordered" evidence="2">
    <location>
        <begin position="1039"/>
        <end position="1162"/>
    </location>
</feature>
<accession>A0ABD0X1B9</accession>
<feature type="compositionally biased region" description="Polar residues" evidence="2">
    <location>
        <begin position="1039"/>
        <end position="1063"/>
    </location>
</feature>
<feature type="compositionally biased region" description="Basic residues" evidence="2">
    <location>
        <begin position="981"/>
        <end position="992"/>
    </location>
</feature>
<dbReference type="SMART" id="SM00498">
    <property type="entry name" value="FH2"/>
    <property type="match status" value="1"/>
</dbReference>
<dbReference type="PANTHER" id="PTHR45725:SF13">
    <property type="entry name" value="DELPHILIN-LIKE ISOFORM X1"/>
    <property type="match status" value="1"/>
</dbReference>
<dbReference type="InterPro" id="IPR051425">
    <property type="entry name" value="Formin_Homology"/>
</dbReference>
<dbReference type="Pfam" id="PF02181">
    <property type="entry name" value="FH2"/>
    <property type="match status" value="1"/>
</dbReference>
<feature type="region of interest" description="Disordered" evidence="2">
    <location>
        <begin position="589"/>
        <end position="613"/>
    </location>
</feature>
<evidence type="ECO:0000313" key="6">
    <source>
        <dbReference type="Proteomes" id="UP001557470"/>
    </source>
</evidence>
<evidence type="ECO:0000256" key="2">
    <source>
        <dbReference type="SAM" id="MobiDB-lite"/>
    </source>
</evidence>
<feature type="region of interest" description="Disordered" evidence="2">
    <location>
        <begin position="1539"/>
        <end position="1558"/>
    </location>
</feature>
<dbReference type="PROSITE" id="PS50106">
    <property type="entry name" value="PDZ"/>
    <property type="match status" value="3"/>
</dbReference>
<reference evidence="5 6" key="1">
    <citation type="submission" date="2024-06" db="EMBL/GenBank/DDBJ databases">
        <authorList>
            <person name="Pan Q."/>
            <person name="Wen M."/>
            <person name="Jouanno E."/>
            <person name="Zahm M."/>
            <person name="Klopp C."/>
            <person name="Cabau C."/>
            <person name="Louis A."/>
            <person name="Berthelot C."/>
            <person name="Parey E."/>
            <person name="Roest Crollius H."/>
            <person name="Montfort J."/>
            <person name="Robinson-Rechavi M."/>
            <person name="Bouchez O."/>
            <person name="Lampietro C."/>
            <person name="Lopez Roques C."/>
            <person name="Donnadieu C."/>
            <person name="Postlethwait J."/>
            <person name="Bobe J."/>
            <person name="Verreycken H."/>
            <person name="Guiguen Y."/>
        </authorList>
    </citation>
    <scope>NUCLEOTIDE SEQUENCE [LARGE SCALE GENOMIC DNA]</scope>
    <source>
        <strain evidence="5">Up_M1</strain>
        <tissue evidence="5">Testis</tissue>
    </source>
</reference>
<evidence type="ECO:0000259" key="3">
    <source>
        <dbReference type="PROSITE" id="PS50106"/>
    </source>
</evidence>
<feature type="region of interest" description="Disordered" evidence="2">
    <location>
        <begin position="716"/>
        <end position="785"/>
    </location>
</feature>
<dbReference type="GO" id="GO:0005634">
    <property type="term" value="C:nucleus"/>
    <property type="evidence" value="ECO:0007669"/>
    <property type="project" value="UniProtKB-SubCell"/>
</dbReference>
<evidence type="ECO:0000256" key="1">
    <source>
        <dbReference type="PROSITE-ProRule" id="PRU00810"/>
    </source>
</evidence>
<dbReference type="InterPro" id="IPR041489">
    <property type="entry name" value="PDZ_6"/>
</dbReference>
<feature type="compositionally biased region" description="Polar residues" evidence="2">
    <location>
        <begin position="659"/>
        <end position="670"/>
    </location>
</feature>
<evidence type="ECO:0000313" key="5">
    <source>
        <dbReference type="EMBL" id="KAL0993134.1"/>
    </source>
</evidence>
<evidence type="ECO:0000259" key="4">
    <source>
        <dbReference type="PROSITE" id="PS51444"/>
    </source>
</evidence>
<feature type="domain" description="PDZ" evidence="3">
    <location>
        <begin position="47"/>
        <end position="114"/>
    </location>
</feature>
<dbReference type="CDD" id="cd07354">
    <property type="entry name" value="HN_L-delphilin-R1_like"/>
    <property type="match status" value="1"/>
</dbReference>
<dbReference type="Gene3D" id="1.20.1160.20">
    <property type="match status" value="2"/>
</dbReference>
<feature type="compositionally biased region" description="Low complexity" evidence="2">
    <location>
        <begin position="1085"/>
        <end position="1127"/>
    </location>
</feature>
<dbReference type="CDD" id="cd00136">
    <property type="entry name" value="PDZ_canonical"/>
    <property type="match status" value="1"/>
</dbReference>
<feature type="region of interest" description="Disordered" evidence="2">
    <location>
        <begin position="838"/>
        <end position="1004"/>
    </location>
</feature>
<dbReference type="Pfam" id="PF17820">
    <property type="entry name" value="PDZ_6"/>
    <property type="match status" value="2"/>
</dbReference>
<dbReference type="Pfam" id="PF00595">
    <property type="entry name" value="PDZ"/>
    <property type="match status" value="1"/>
</dbReference>
<feature type="compositionally biased region" description="Pro residues" evidence="2">
    <location>
        <begin position="769"/>
        <end position="781"/>
    </location>
</feature>
<evidence type="ECO:0008006" key="7">
    <source>
        <dbReference type="Google" id="ProtNLM"/>
    </source>
</evidence>
<dbReference type="CDD" id="cd06744">
    <property type="entry name" value="PDZ2_L-delphilin-like"/>
    <property type="match status" value="1"/>
</dbReference>
<dbReference type="EMBL" id="JAGEUA010000003">
    <property type="protein sequence ID" value="KAL0993134.1"/>
    <property type="molecule type" value="Genomic_DNA"/>
</dbReference>
<feature type="compositionally biased region" description="Low complexity" evidence="2">
    <location>
        <begin position="864"/>
        <end position="879"/>
    </location>
</feature>
<dbReference type="PROSITE" id="PS51477">
    <property type="entry name" value="PAH"/>
    <property type="match status" value="1"/>
</dbReference>
<dbReference type="CDD" id="cd06743">
    <property type="entry name" value="PDZ1_L-delphilin-like"/>
    <property type="match status" value="1"/>
</dbReference>
<protein>
    <recommendedName>
        <fullName evidence="7">Delphilin</fullName>
    </recommendedName>
</protein>
<dbReference type="CDD" id="cd07355">
    <property type="entry name" value="HN_L-delphilin-R2_like"/>
    <property type="match status" value="1"/>
</dbReference>
<dbReference type="Gene3D" id="2.30.42.10">
    <property type="match status" value="3"/>
</dbReference>
<feature type="compositionally biased region" description="Pro residues" evidence="2">
    <location>
        <begin position="894"/>
        <end position="905"/>
    </location>
</feature>
<dbReference type="InterPro" id="IPR003822">
    <property type="entry name" value="PAH"/>
</dbReference>
<dbReference type="SMART" id="SM00228">
    <property type="entry name" value="PDZ"/>
    <property type="match status" value="3"/>
</dbReference>
<dbReference type="InterPro" id="IPR036034">
    <property type="entry name" value="PDZ_sf"/>
</dbReference>
<feature type="compositionally biased region" description="Polar residues" evidence="2">
    <location>
        <begin position="914"/>
        <end position="925"/>
    </location>
</feature>
<comment type="subcellular location">
    <subcellularLocation>
        <location evidence="1">Nucleus</location>
    </subcellularLocation>
</comment>
<feature type="region of interest" description="Disordered" evidence="2">
    <location>
        <begin position="318"/>
        <end position="340"/>
    </location>
</feature>
<name>A0ABD0X1B9_UMBPY</name>
<feature type="domain" description="FH2" evidence="4">
    <location>
        <begin position="1158"/>
        <end position="1556"/>
    </location>
</feature>
<dbReference type="PANTHER" id="PTHR45725">
    <property type="entry name" value="FORMIN HOMOLOGY 2 FAMILY MEMBER"/>
    <property type="match status" value="1"/>
</dbReference>
<feature type="region of interest" description="Disordered" evidence="2">
    <location>
        <begin position="463"/>
        <end position="484"/>
    </location>
</feature>
<keyword evidence="1" id="KW-0539">Nucleus</keyword>
<dbReference type="InterPro" id="IPR042201">
    <property type="entry name" value="FH2_Formin_sf"/>
</dbReference>
<feature type="region of interest" description="Disordered" evidence="2">
    <location>
        <begin position="651"/>
        <end position="670"/>
    </location>
</feature>
<dbReference type="InterPro" id="IPR015425">
    <property type="entry name" value="FH2_Formin"/>
</dbReference>
<feature type="compositionally biased region" description="Acidic residues" evidence="2">
    <location>
        <begin position="838"/>
        <end position="858"/>
    </location>
</feature>
<feature type="compositionally biased region" description="Polar residues" evidence="2">
    <location>
        <begin position="718"/>
        <end position="736"/>
    </location>
</feature>
<proteinExistence type="predicted"/>
<dbReference type="Proteomes" id="UP001557470">
    <property type="component" value="Unassembled WGS sequence"/>
</dbReference>
<dbReference type="Gene3D" id="1.20.58.2220">
    <property type="entry name" value="Formin, FH2 domain"/>
    <property type="match status" value="1"/>
</dbReference>
<feature type="compositionally biased region" description="Polar residues" evidence="2">
    <location>
        <begin position="993"/>
        <end position="1004"/>
    </location>
</feature>
<feature type="compositionally biased region" description="Pro residues" evidence="2">
    <location>
        <begin position="592"/>
        <end position="601"/>
    </location>
</feature>
<keyword evidence="6" id="KW-1185">Reference proteome</keyword>
<feature type="domain" description="PDZ" evidence="3">
    <location>
        <begin position="386"/>
        <end position="463"/>
    </location>
</feature>
<dbReference type="SUPFAM" id="SSF50156">
    <property type="entry name" value="PDZ domain-like"/>
    <property type="match status" value="3"/>
</dbReference>
<feature type="compositionally biased region" description="Polar residues" evidence="2">
    <location>
        <begin position="880"/>
        <end position="890"/>
    </location>
</feature>
<dbReference type="SUPFAM" id="SSF101447">
    <property type="entry name" value="Formin homology 2 domain (FH2 domain)"/>
    <property type="match status" value="1"/>
</dbReference>
<dbReference type="PROSITE" id="PS51444">
    <property type="entry name" value="FH2"/>
    <property type="match status" value="1"/>
</dbReference>